<organism evidence="2 3">
    <name type="scientific">Budvicia aquatica</name>
    <dbReference type="NCBI Taxonomy" id="82979"/>
    <lineage>
        <taxon>Bacteria</taxon>
        <taxon>Pseudomonadati</taxon>
        <taxon>Pseudomonadota</taxon>
        <taxon>Gammaproteobacteria</taxon>
        <taxon>Enterobacterales</taxon>
        <taxon>Budviciaceae</taxon>
        <taxon>Budvicia</taxon>
    </lineage>
</organism>
<evidence type="ECO:0000313" key="2">
    <source>
        <dbReference type="EMBL" id="VFS45240.1"/>
    </source>
</evidence>
<feature type="domain" description="Bacterial Ig-like" evidence="1">
    <location>
        <begin position="230"/>
        <end position="295"/>
    </location>
</feature>
<proteinExistence type="predicted"/>
<dbReference type="AlphaFoldDB" id="A0A484ZA29"/>
<feature type="domain" description="Bacterial Ig-like" evidence="1">
    <location>
        <begin position="434"/>
        <end position="496"/>
    </location>
</feature>
<dbReference type="Gene3D" id="2.60.40.10">
    <property type="entry name" value="Immunoglobulins"/>
    <property type="match status" value="6"/>
</dbReference>
<evidence type="ECO:0000313" key="3">
    <source>
        <dbReference type="Proteomes" id="UP000373449"/>
    </source>
</evidence>
<reference evidence="2 3" key="1">
    <citation type="submission" date="2019-03" db="EMBL/GenBank/DDBJ databases">
        <authorList>
            <consortium name="Pathogen Informatics"/>
        </authorList>
    </citation>
    <scope>NUCLEOTIDE SEQUENCE [LARGE SCALE GENOMIC DNA]</scope>
    <source>
        <strain evidence="2 3">NCTC12282</strain>
    </source>
</reference>
<evidence type="ECO:0000259" key="1">
    <source>
        <dbReference type="Pfam" id="PF19077"/>
    </source>
</evidence>
<dbReference type="Proteomes" id="UP000373449">
    <property type="component" value="Unassembled WGS sequence"/>
</dbReference>
<accession>A0A484ZA29</accession>
<sequence length="541" mass="53881">MAINTVAGDDVINSTEHGQSHIISGTTTNAVAGDRITVTIGSNTYNTTVNADGSWSVGVPASVIGALADGTATITATVTDKAGNSSDASHDVMVNTAAPTLSIATIAGDDIINATEKGLSLTINGTSTDVAQGLTVTVNLNGKTYTAIVGADGAWTFDVPAADVAKLGEASYTVSASVADTIGNTTSTTHDVLVNTAAPQVIINAIGGDDVLNVAEVSVNQTLSGRVVNAEAGQTVTVSLGGKEYTTTVNAGGTWSVSVPSDDLKALGDGGLNVTATVTNQAGNEGTGDREIAIDAGLPGLRIDTVAGDDIINAIELGQPLVINGTSTDLATGSVVTVTVNGKDYTASVTADGSWSLGIPANDVSAFPEGTLVITANANDSANNPVSHVHNVVVDLETVAISIDTVAGDNVLSAAEKGQDLVLTGSTQNVEQGQVVTVNVGGKNHLATVDDSGHWTVTVPSADLKGLKDGLNDIAVSVNNVAGNGASAAQEVRVDTSAPTITINALAGDDILNAAESRSALTISGATQGAEAGQNGNGYAE</sequence>
<name>A0A484ZA29_9GAMM</name>
<dbReference type="InterPro" id="IPR044016">
    <property type="entry name" value="Big_13"/>
</dbReference>
<gene>
    <name evidence="2" type="ORF">NCTC12282_00112</name>
</gene>
<dbReference type="InterPro" id="IPR049826">
    <property type="entry name" value="Ig-like_ice"/>
</dbReference>
<dbReference type="Pfam" id="PF19077">
    <property type="entry name" value="Big_13"/>
    <property type="match status" value="3"/>
</dbReference>
<protein>
    <recommendedName>
        <fullName evidence="1">Bacterial Ig-like domain-containing protein</fullName>
    </recommendedName>
</protein>
<feature type="domain" description="Bacterial Ig-like" evidence="1">
    <location>
        <begin position="29"/>
        <end position="95"/>
    </location>
</feature>
<dbReference type="NCBIfam" id="NF033510">
    <property type="entry name" value="Ca_tandemer"/>
    <property type="match status" value="6"/>
</dbReference>
<dbReference type="InterPro" id="IPR013783">
    <property type="entry name" value="Ig-like_fold"/>
</dbReference>
<dbReference type="EMBL" id="CAADJA010000002">
    <property type="protein sequence ID" value="VFS45240.1"/>
    <property type="molecule type" value="Genomic_DNA"/>
</dbReference>
<dbReference type="NCBIfam" id="NF012196">
    <property type="entry name" value="Ig_like_ice"/>
    <property type="match status" value="4"/>
</dbReference>